<evidence type="ECO:0000313" key="3">
    <source>
        <dbReference type="Proteomes" id="UP000587942"/>
    </source>
</evidence>
<evidence type="ECO:0000313" key="2">
    <source>
        <dbReference type="EMBL" id="NKE07788.1"/>
    </source>
</evidence>
<comment type="caution">
    <text evidence="2">The sequence shown here is derived from an EMBL/GenBank/DDBJ whole genome shotgun (WGS) entry which is preliminary data.</text>
</comment>
<keyword evidence="1" id="KW-1133">Transmembrane helix</keyword>
<feature type="transmembrane region" description="Helical" evidence="1">
    <location>
        <begin position="34"/>
        <end position="55"/>
    </location>
</feature>
<proteinExistence type="predicted"/>
<keyword evidence="1" id="KW-0472">Membrane</keyword>
<reference evidence="2 3" key="1">
    <citation type="submission" date="2020-03" db="EMBL/GenBank/DDBJ databases">
        <authorList>
            <person name="Sun Q."/>
        </authorList>
    </citation>
    <scope>NUCLEOTIDE SEQUENCE [LARGE SCALE GENOMIC DNA]</scope>
    <source>
        <strain evidence="2 3">KACC 21451</strain>
    </source>
</reference>
<feature type="transmembrane region" description="Helical" evidence="1">
    <location>
        <begin position="6"/>
        <end position="22"/>
    </location>
</feature>
<evidence type="ECO:0000256" key="1">
    <source>
        <dbReference type="SAM" id="Phobius"/>
    </source>
</evidence>
<dbReference type="RefSeq" id="WP_167834155.1">
    <property type="nucleotide sequence ID" value="NZ_JAAVUM010000020.1"/>
</dbReference>
<dbReference type="EMBL" id="JAAVUM010000020">
    <property type="protein sequence ID" value="NKE07788.1"/>
    <property type="molecule type" value="Genomic_DNA"/>
</dbReference>
<gene>
    <name evidence="2" type="ORF">GWK17_20265</name>
</gene>
<name>A0A846TFA7_9BACI</name>
<keyword evidence="1" id="KW-0812">Transmembrane</keyword>
<sequence length="140" mass="16392">MAFFISLIFIVISTFISLIFKNELERMFLRGKEFFPFHICNVLIILMVAFASQAVMTRYVFSQPFHIVRDILILLAIILPVYISGHLAFEKYKSVYRKFSAAENGKVLVLNEKYLKKKKRFKSLKHYNALSRADQNDSKT</sequence>
<organism evidence="2 3">
    <name type="scientific">Mesobacillus selenatarsenatis</name>
    <dbReference type="NCBI Taxonomy" id="388741"/>
    <lineage>
        <taxon>Bacteria</taxon>
        <taxon>Bacillati</taxon>
        <taxon>Bacillota</taxon>
        <taxon>Bacilli</taxon>
        <taxon>Bacillales</taxon>
        <taxon>Bacillaceae</taxon>
        <taxon>Mesobacillus</taxon>
    </lineage>
</organism>
<feature type="transmembrane region" description="Helical" evidence="1">
    <location>
        <begin position="67"/>
        <end position="89"/>
    </location>
</feature>
<dbReference type="AlphaFoldDB" id="A0A846TFA7"/>
<accession>A0A846TFA7</accession>
<dbReference type="Proteomes" id="UP000587942">
    <property type="component" value="Unassembled WGS sequence"/>
</dbReference>
<protein>
    <submittedName>
        <fullName evidence="2">Uncharacterized protein</fullName>
    </submittedName>
</protein>